<dbReference type="AlphaFoldDB" id="A0A849P124"/>
<gene>
    <name evidence="2" type="ORF">HKX39_02650</name>
</gene>
<organism evidence="2 3">
    <name type="scientific">Pelistega suis</name>
    <dbReference type="NCBI Taxonomy" id="1631957"/>
    <lineage>
        <taxon>Bacteria</taxon>
        <taxon>Pseudomonadati</taxon>
        <taxon>Pseudomonadota</taxon>
        <taxon>Betaproteobacteria</taxon>
        <taxon>Burkholderiales</taxon>
        <taxon>Alcaligenaceae</taxon>
        <taxon>Pelistega</taxon>
    </lineage>
</organism>
<proteinExistence type="predicted"/>
<dbReference type="Proteomes" id="UP000537862">
    <property type="component" value="Unassembled WGS sequence"/>
</dbReference>
<accession>A0A849P124</accession>
<evidence type="ECO:0000313" key="2">
    <source>
        <dbReference type="EMBL" id="NOL51080.1"/>
    </source>
</evidence>
<dbReference type="Pfam" id="PF03466">
    <property type="entry name" value="LysR_substrate"/>
    <property type="match status" value="1"/>
</dbReference>
<protein>
    <recommendedName>
        <fullName evidence="1">LysR substrate-binding domain-containing protein</fullName>
    </recommendedName>
</protein>
<evidence type="ECO:0000313" key="3">
    <source>
        <dbReference type="Proteomes" id="UP000537862"/>
    </source>
</evidence>
<evidence type="ECO:0000259" key="1">
    <source>
        <dbReference type="Pfam" id="PF03466"/>
    </source>
</evidence>
<dbReference type="EMBL" id="JABGBN010000001">
    <property type="protein sequence ID" value="NOL51080.1"/>
    <property type="molecule type" value="Genomic_DNA"/>
</dbReference>
<keyword evidence="3" id="KW-1185">Reference proteome</keyword>
<comment type="caution">
    <text evidence="2">The sequence shown here is derived from an EMBL/GenBank/DDBJ whole genome shotgun (WGS) entry which is preliminary data.</text>
</comment>
<sequence>MQKLRSMAICGAGIVMMPDWAVADEIRTGKLVPILTDTPVSSDDADIYVAILTPQSAYRPMNVQAVMDFFVEKWEGGRCWAFQAT</sequence>
<feature type="domain" description="LysR substrate-binding" evidence="1">
    <location>
        <begin position="4"/>
        <end position="74"/>
    </location>
</feature>
<name>A0A849P124_9BURK</name>
<dbReference type="RefSeq" id="WP_171679751.1">
    <property type="nucleotide sequence ID" value="NZ_JABGBN010000001.1"/>
</dbReference>
<dbReference type="InterPro" id="IPR005119">
    <property type="entry name" value="LysR_subst-bd"/>
</dbReference>
<dbReference type="Gene3D" id="3.40.190.290">
    <property type="match status" value="1"/>
</dbReference>
<reference evidence="2 3" key="1">
    <citation type="submission" date="2020-05" db="EMBL/GenBank/DDBJ databases">
        <authorList>
            <person name="Niu N."/>
        </authorList>
    </citation>
    <scope>NUCLEOTIDE SEQUENCE [LARGE SCALE GENOMIC DNA]</scope>
    <source>
        <strain evidence="2 3">3340-03</strain>
    </source>
</reference>
<dbReference type="SUPFAM" id="SSF53850">
    <property type="entry name" value="Periplasmic binding protein-like II"/>
    <property type="match status" value="1"/>
</dbReference>